<evidence type="ECO:0000313" key="2">
    <source>
        <dbReference type="Proteomes" id="UP000271087"/>
    </source>
</evidence>
<proteinExistence type="predicted"/>
<evidence type="ECO:0000313" key="1">
    <source>
        <dbReference type="EMBL" id="VDM91728.1"/>
    </source>
</evidence>
<dbReference type="InterPro" id="IPR043128">
    <property type="entry name" value="Rev_trsase/Diguanyl_cyclase"/>
</dbReference>
<name>A0A182EL14_ONCOC</name>
<dbReference type="EMBL" id="UYRW01003882">
    <property type="protein sequence ID" value="VDM91728.1"/>
    <property type="molecule type" value="Genomic_DNA"/>
</dbReference>
<dbReference type="InterPro" id="IPR043502">
    <property type="entry name" value="DNA/RNA_pol_sf"/>
</dbReference>
<dbReference type="Proteomes" id="UP000271087">
    <property type="component" value="Unassembled WGS sequence"/>
</dbReference>
<accession>A0A182EL14</accession>
<sequence length="235" mass="27673">MVKPTKTTNPSIDRFWKLEIRGIQEDLNLHDEEHVLEKFRENINKINGRHQVPWPWKEKNFKLNDNLAADIAKAYLQLELLLTERNYTPFLWLKDIRGKVTEDNVEHYRFQQVPFGVISSPFFLSATLSYHLESHGIKLARQISKNLYVDNITLSSKDTCEALANYKEMKTIFGDASMNIREFLSNDKEFNARIPEQDRAEEIQIKKILGIYWNSNTDVIQMSSKPWKDDREPTK</sequence>
<reference evidence="1 2" key="2">
    <citation type="submission" date="2018-08" db="EMBL/GenBank/DDBJ databases">
        <authorList>
            <person name="Laetsch R D."/>
            <person name="Stevens L."/>
            <person name="Kumar S."/>
            <person name="Blaxter L. M."/>
        </authorList>
    </citation>
    <scope>NUCLEOTIDE SEQUENCE [LARGE SCALE GENOMIC DNA]</scope>
</reference>
<dbReference type="WBParaSite" id="nOo.2.0.1.t08803-RA">
    <property type="protein sequence ID" value="nOo.2.0.1.t08803-RA"/>
    <property type="gene ID" value="nOo.2.0.1.g08803"/>
</dbReference>
<organism evidence="3">
    <name type="scientific">Onchocerca ochengi</name>
    <name type="common">Filarial nematode worm</name>
    <dbReference type="NCBI Taxonomy" id="42157"/>
    <lineage>
        <taxon>Eukaryota</taxon>
        <taxon>Metazoa</taxon>
        <taxon>Ecdysozoa</taxon>
        <taxon>Nematoda</taxon>
        <taxon>Chromadorea</taxon>
        <taxon>Rhabditida</taxon>
        <taxon>Spirurina</taxon>
        <taxon>Spiruromorpha</taxon>
        <taxon>Filarioidea</taxon>
        <taxon>Onchocercidae</taxon>
        <taxon>Onchocerca</taxon>
    </lineage>
</organism>
<dbReference type="OrthoDB" id="5920525at2759"/>
<keyword evidence="2" id="KW-1185">Reference proteome</keyword>
<gene>
    <name evidence="1" type="ORF">NOO_LOCUS8803</name>
</gene>
<dbReference type="PANTHER" id="PTHR47331">
    <property type="entry name" value="PHD-TYPE DOMAIN-CONTAINING PROTEIN"/>
    <property type="match status" value="1"/>
</dbReference>
<dbReference type="Gene3D" id="3.30.70.270">
    <property type="match status" value="1"/>
</dbReference>
<dbReference type="Gene3D" id="3.10.10.10">
    <property type="entry name" value="HIV Type 1 Reverse Transcriptase, subunit A, domain 1"/>
    <property type="match status" value="1"/>
</dbReference>
<evidence type="ECO:0000313" key="3">
    <source>
        <dbReference type="WBParaSite" id="nOo.2.0.1.t08803-RA"/>
    </source>
</evidence>
<dbReference type="SUPFAM" id="SSF56672">
    <property type="entry name" value="DNA/RNA polymerases"/>
    <property type="match status" value="1"/>
</dbReference>
<dbReference type="STRING" id="42157.A0A182EL14"/>
<reference evidence="3" key="1">
    <citation type="submission" date="2016-06" db="UniProtKB">
        <authorList>
            <consortium name="WormBaseParasite"/>
        </authorList>
    </citation>
    <scope>IDENTIFICATION</scope>
</reference>
<protein>
    <submittedName>
        <fullName evidence="3">Reverse transcriptase domain-containing protein</fullName>
    </submittedName>
</protein>
<dbReference type="AlphaFoldDB" id="A0A182EL14"/>